<evidence type="ECO:0000313" key="6">
    <source>
        <dbReference type="Proteomes" id="UP000676325"/>
    </source>
</evidence>
<dbReference type="AlphaFoldDB" id="A0A941IIW7"/>
<dbReference type="FunFam" id="3.90.550.10:FF:000122">
    <property type="entry name" value="Dolichol-phosphate mannosyltransferase subunit 1"/>
    <property type="match status" value="1"/>
</dbReference>
<proteinExistence type="inferred from homology"/>
<evidence type="ECO:0000256" key="1">
    <source>
        <dbReference type="ARBA" id="ARBA00006739"/>
    </source>
</evidence>
<name>A0A941IIW7_9ACTN</name>
<dbReference type="SUPFAM" id="SSF53448">
    <property type="entry name" value="Nucleotide-diphospho-sugar transferases"/>
    <property type="match status" value="1"/>
</dbReference>
<protein>
    <submittedName>
        <fullName evidence="5">Polyprenol monophosphomannose synthase</fullName>
    </submittedName>
</protein>
<dbReference type="InterPro" id="IPR001173">
    <property type="entry name" value="Glyco_trans_2-like"/>
</dbReference>
<dbReference type="GO" id="GO:0009247">
    <property type="term" value="P:glycolipid biosynthetic process"/>
    <property type="evidence" value="ECO:0007669"/>
    <property type="project" value="TreeGrafter"/>
</dbReference>
<dbReference type="GO" id="GO:0016020">
    <property type="term" value="C:membrane"/>
    <property type="evidence" value="ECO:0007669"/>
    <property type="project" value="GOC"/>
</dbReference>
<evidence type="ECO:0000313" key="5">
    <source>
        <dbReference type="EMBL" id="MBR7830100.1"/>
    </source>
</evidence>
<keyword evidence="2" id="KW-0328">Glycosyltransferase</keyword>
<dbReference type="PANTHER" id="PTHR43398:SF1">
    <property type="entry name" value="DOLICHOL-PHOSPHATE MANNOSYLTRANSFERASE SUBUNIT 1"/>
    <property type="match status" value="1"/>
</dbReference>
<feature type="domain" description="Glycosyltransferase 2-like" evidence="4">
    <location>
        <begin position="17"/>
        <end position="183"/>
    </location>
</feature>
<dbReference type="GO" id="GO:0004582">
    <property type="term" value="F:dolichyl-phosphate beta-D-mannosyltransferase activity"/>
    <property type="evidence" value="ECO:0007669"/>
    <property type="project" value="InterPro"/>
</dbReference>
<organism evidence="5 6">
    <name type="scientific">Actinospica acidithermotolerans</name>
    <dbReference type="NCBI Taxonomy" id="2828514"/>
    <lineage>
        <taxon>Bacteria</taxon>
        <taxon>Bacillati</taxon>
        <taxon>Actinomycetota</taxon>
        <taxon>Actinomycetes</taxon>
        <taxon>Catenulisporales</taxon>
        <taxon>Actinospicaceae</taxon>
        <taxon>Actinospica</taxon>
    </lineage>
</organism>
<gene>
    <name evidence="5" type="ORF">KDK95_27605</name>
</gene>
<evidence type="ECO:0000256" key="3">
    <source>
        <dbReference type="ARBA" id="ARBA00022679"/>
    </source>
</evidence>
<keyword evidence="6" id="KW-1185">Reference proteome</keyword>
<dbReference type="EMBL" id="JAGSOH010000114">
    <property type="protein sequence ID" value="MBR7830100.1"/>
    <property type="molecule type" value="Genomic_DNA"/>
</dbReference>
<reference evidence="5" key="1">
    <citation type="submission" date="2021-04" db="EMBL/GenBank/DDBJ databases">
        <title>Genome based classification of Actinospica acidithermotolerans sp. nov., an actinobacterium isolated from an Indonesian hot spring.</title>
        <authorList>
            <person name="Kusuma A.B."/>
            <person name="Putra K.E."/>
            <person name="Nafisah S."/>
            <person name="Loh J."/>
            <person name="Nouioui I."/>
            <person name="Goodfellow M."/>
        </authorList>
    </citation>
    <scope>NUCLEOTIDE SEQUENCE</scope>
    <source>
        <strain evidence="5">MGRD01-02</strain>
    </source>
</reference>
<dbReference type="CDD" id="cd06442">
    <property type="entry name" value="DPM1_like"/>
    <property type="match status" value="1"/>
</dbReference>
<comment type="caution">
    <text evidence="5">The sequence shown here is derived from an EMBL/GenBank/DDBJ whole genome shotgun (WGS) entry which is preliminary data.</text>
</comment>
<keyword evidence="3" id="KW-0808">Transferase</keyword>
<sequence length="261" mass="29218">MPAESAPEADALSPVLIIIPTYNEVDNLERIITRVHEHNPQVHVLVADDNSPDGTGELADKLAAADKRIQVMHRAGKQGLGAAYIAGFKWGLEHGYQLLIEMDADGSHRPEDLPRMLKALEEQNADLVIGSRYVKGGKIVNWPLTRQFLSRGGNTYIHIVMGLKVRDVTAGYRIFRRGTLERLGLDTVESGGYIFQTDLTRRVSNLGMKIVEVPITFVEREIGVSKMNKNIMYESLWRATSWGVEDRIASLTGKRKKQRQS</sequence>
<evidence type="ECO:0000259" key="4">
    <source>
        <dbReference type="Pfam" id="PF00535"/>
    </source>
</evidence>
<dbReference type="PANTHER" id="PTHR43398">
    <property type="entry name" value="DOLICHOL-PHOSPHATE MANNOSYLTRANSFERASE SUBUNIT 1"/>
    <property type="match status" value="1"/>
</dbReference>
<accession>A0A941IIW7</accession>
<dbReference type="Proteomes" id="UP000676325">
    <property type="component" value="Unassembled WGS sequence"/>
</dbReference>
<dbReference type="InterPro" id="IPR039528">
    <property type="entry name" value="DPM1-like"/>
</dbReference>
<comment type="similarity">
    <text evidence="1">Belongs to the glycosyltransferase 2 family.</text>
</comment>
<dbReference type="InterPro" id="IPR029044">
    <property type="entry name" value="Nucleotide-diphossugar_trans"/>
</dbReference>
<evidence type="ECO:0000256" key="2">
    <source>
        <dbReference type="ARBA" id="ARBA00022676"/>
    </source>
</evidence>
<dbReference type="Pfam" id="PF00535">
    <property type="entry name" value="Glycos_transf_2"/>
    <property type="match status" value="1"/>
</dbReference>
<dbReference type="Gene3D" id="3.90.550.10">
    <property type="entry name" value="Spore Coat Polysaccharide Biosynthesis Protein SpsA, Chain A"/>
    <property type="match status" value="1"/>
</dbReference>